<proteinExistence type="predicted"/>
<evidence type="ECO:0000313" key="3">
    <source>
        <dbReference type="Proteomes" id="UP001519345"/>
    </source>
</evidence>
<keyword evidence="1" id="KW-0472">Membrane</keyword>
<keyword evidence="3" id="KW-1185">Reference proteome</keyword>
<accession>A0ABS4IH07</accession>
<feature type="transmembrane region" description="Helical" evidence="1">
    <location>
        <begin position="150"/>
        <end position="167"/>
    </location>
</feature>
<gene>
    <name evidence="2" type="ORF">J2Z83_002333</name>
</gene>
<dbReference type="NCBIfam" id="NF041644">
    <property type="entry name" value="CBO0543_fam"/>
    <property type="match status" value="1"/>
</dbReference>
<comment type="caution">
    <text evidence="2">The sequence shown here is derived from an EMBL/GenBank/DDBJ whole genome shotgun (WGS) entry which is preliminary data.</text>
</comment>
<feature type="transmembrane region" description="Helical" evidence="1">
    <location>
        <begin position="92"/>
        <end position="111"/>
    </location>
</feature>
<dbReference type="Proteomes" id="UP001519345">
    <property type="component" value="Unassembled WGS sequence"/>
</dbReference>
<feature type="transmembrane region" description="Helical" evidence="1">
    <location>
        <begin position="54"/>
        <end position="80"/>
    </location>
</feature>
<sequence>MNEMIETQQTYGQLHIQHFFETIIFTYQWWLLLVVSIGLWVIWALLVDKRRLNAILLVGLLVSLMALAFDEIGILLALWAYDYYLVPFTSKLYPVDLAIVPVFFMLLYQYVRAWKPYLLVLTLLTLFAVIVAEPLFVALDIYILLVWEHWYSAPIYILMGIFVKWLVDKVVGEKR</sequence>
<dbReference type="InterPro" id="IPR048147">
    <property type="entry name" value="CBO0543-like"/>
</dbReference>
<feature type="transmembrane region" description="Helical" evidence="1">
    <location>
        <begin position="27"/>
        <end position="47"/>
    </location>
</feature>
<dbReference type="EMBL" id="JAGGKX010000011">
    <property type="protein sequence ID" value="MBP1970215.1"/>
    <property type="molecule type" value="Genomic_DNA"/>
</dbReference>
<reference evidence="2 3" key="1">
    <citation type="submission" date="2021-03" db="EMBL/GenBank/DDBJ databases">
        <title>Genomic Encyclopedia of Type Strains, Phase IV (KMG-IV): sequencing the most valuable type-strain genomes for metagenomic binning, comparative biology and taxonomic classification.</title>
        <authorList>
            <person name="Goeker M."/>
        </authorList>
    </citation>
    <scope>NUCLEOTIDE SEQUENCE [LARGE SCALE GENOMIC DNA]</scope>
    <source>
        <strain evidence="2 3">DSM 25609</strain>
    </source>
</reference>
<keyword evidence="1" id="KW-0812">Transmembrane</keyword>
<evidence type="ECO:0000256" key="1">
    <source>
        <dbReference type="SAM" id="Phobius"/>
    </source>
</evidence>
<protein>
    <submittedName>
        <fullName evidence="2">Uncharacterized protein</fullName>
    </submittedName>
</protein>
<name>A0ABS4IH07_9BACI</name>
<keyword evidence="1" id="KW-1133">Transmembrane helix</keyword>
<organism evidence="2 3">
    <name type="scientific">Virgibacillus natechei</name>
    <dbReference type="NCBI Taxonomy" id="1216297"/>
    <lineage>
        <taxon>Bacteria</taxon>
        <taxon>Bacillati</taxon>
        <taxon>Bacillota</taxon>
        <taxon>Bacilli</taxon>
        <taxon>Bacillales</taxon>
        <taxon>Bacillaceae</taxon>
        <taxon>Virgibacillus</taxon>
    </lineage>
</organism>
<evidence type="ECO:0000313" key="2">
    <source>
        <dbReference type="EMBL" id="MBP1970215.1"/>
    </source>
</evidence>
<feature type="transmembrane region" description="Helical" evidence="1">
    <location>
        <begin position="118"/>
        <end position="144"/>
    </location>
</feature>